<sequence>MAKPNCMIEDGLGPFLRQEREARHIPLADVSKQTRVRNFYLERIEAGEYRRLPSIPVGRGFVRAYAAAIGVDADAAARQFDREFGTAKEREKEVERSGEKIAFSQIAQASPGHRLWLPFAAAGALIVVSGVALWASMGKTDRYVPVSSLTERLRAAAGPMMKQMPLLLSPSGGMAPKPEARKAPAVPAPKREEEPRSALPARPREILSASVAKPNGNNGLGVPLPVPETARAGDETPEREEGATPPVGSAAPGIAVADGRLALKIRALEDTWVRIVVDRNEIQEFLLTAGNERFWKGSERFILTVGNAAGTQVSLNGSSIALPQSSSNIVRDFVITEKLLN</sequence>
<feature type="transmembrane region" description="Helical" evidence="2">
    <location>
        <begin position="115"/>
        <end position="135"/>
    </location>
</feature>
<accession>A0A932I1W9</accession>
<evidence type="ECO:0000259" key="3">
    <source>
        <dbReference type="Pfam" id="PF13464"/>
    </source>
</evidence>
<dbReference type="EMBL" id="JACPUR010000025">
    <property type="protein sequence ID" value="MBI3128252.1"/>
    <property type="molecule type" value="Genomic_DNA"/>
</dbReference>
<organism evidence="4 5">
    <name type="scientific">Tectimicrobiota bacterium</name>
    <dbReference type="NCBI Taxonomy" id="2528274"/>
    <lineage>
        <taxon>Bacteria</taxon>
        <taxon>Pseudomonadati</taxon>
        <taxon>Nitrospinota/Tectimicrobiota group</taxon>
        <taxon>Candidatus Tectimicrobiota</taxon>
    </lineage>
</organism>
<name>A0A932I1W9_UNCTE</name>
<keyword evidence="2" id="KW-0812">Transmembrane</keyword>
<comment type="caution">
    <text evidence="4">The sequence shown here is derived from an EMBL/GenBank/DDBJ whole genome shotgun (WGS) entry which is preliminary data.</text>
</comment>
<dbReference type="Pfam" id="PF13413">
    <property type="entry name" value="HTH_25"/>
    <property type="match status" value="1"/>
</dbReference>
<dbReference type="InterPro" id="IPR050400">
    <property type="entry name" value="Bact_Cytoskel_RodZ"/>
</dbReference>
<feature type="domain" description="Cytoskeleton protein RodZ-like C-terminal" evidence="3">
    <location>
        <begin position="265"/>
        <end position="333"/>
    </location>
</feature>
<dbReference type="Pfam" id="PF13464">
    <property type="entry name" value="RodZ_C"/>
    <property type="match status" value="1"/>
</dbReference>
<evidence type="ECO:0000256" key="1">
    <source>
        <dbReference type="SAM" id="MobiDB-lite"/>
    </source>
</evidence>
<dbReference type="Proteomes" id="UP000782312">
    <property type="component" value="Unassembled WGS sequence"/>
</dbReference>
<dbReference type="AlphaFoldDB" id="A0A932I1W9"/>
<dbReference type="InterPro" id="IPR025194">
    <property type="entry name" value="RodZ-like_C"/>
</dbReference>
<dbReference type="PANTHER" id="PTHR34475:SF1">
    <property type="entry name" value="CYTOSKELETON PROTEIN RODZ"/>
    <property type="match status" value="1"/>
</dbReference>
<gene>
    <name evidence="4" type="ORF">HYZ11_11655</name>
</gene>
<keyword evidence="2" id="KW-1133">Transmembrane helix</keyword>
<evidence type="ECO:0000313" key="4">
    <source>
        <dbReference type="EMBL" id="MBI3128252.1"/>
    </source>
</evidence>
<feature type="region of interest" description="Disordered" evidence="1">
    <location>
        <begin position="168"/>
        <end position="251"/>
    </location>
</feature>
<dbReference type="InterPro" id="IPR010982">
    <property type="entry name" value="Lambda_DNA-bd_dom_sf"/>
</dbReference>
<protein>
    <submittedName>
        <fullName evidence="4">DUF4115 domain-containing protein</fullName>
    </submittedName>
</protein>
<evidence type="ECO:0000256" key="2">
    <source>
        <dbReference type="SAM" id="Phobius"/>
    </source>
</evidence>
<dbReference type="PANTHER" id="PTHR34475">
    <property type="match status" value="1"/>
</dbReference>
<evidence type="ECO:0000313" key="5">
    <source>
        <dbReference type="Proteomes" id="UP000782312"/>
    </source>
</evidence>
<proteinExistence type="predicted"/>
<reference evidence="4" key="1">
    <citation type="submission" date="2020-07" db="EMBL/GenBank/DDBJ databases">
        <title>Huge and variable diversity of episymbiotic CPR bacteria and DPANN archaea in groundwater ecosystems.</title>
        <authorList>
            <person name="He C.Y."/>
            <person name="Keren R."/>
            <person name="Whittaker M."/>
            <person name="Farag I.F."/>
            <person name="Doudna J."/>
            <person name="Cate J.H.D."/>
            <person name="Banfield J.F."/>
        </authorList>
    </citation>
    <scope>NUCLEOTIDE SEQUENCE</scope>
    <source>
        <strain evidence="4">NC_groundwater_763_Ag_S-0.2um_68_21</strain>
    </source>
</reference>
<keyword evidence="2" id="KW-0472">Membrane</keyword>
<dbReference type="Gene3D" id="1.10.260.40">
    <property type="entry name" value="lambda repressor-like DNA-binding domains"/>
    <property type="match status" value="1"/>
</dbReference>
<dbReference type="GO" id="GO:0003677">
    <property type="term" value="F:DNA binding"/>
    <property type="evidence" value="ECO:0007669"/>
    <property type="project" value="InterPro"/>
</dbReference>
<feature type="compositionally biased region" description="Basic and acidic residues" evidence="1">
    <location>
        <begin position="231"/>
        <end position="242"/>
    </location>
</feature>